<sequence>MARSPTGFNTQPYACVLVREKRYREKLAETMLGSNDDKVKQASLVAVFAADCGKFRAFDGLMD</sequence>
<gene>
    <name evidence="1" type="ORF">PsorP6_002924</name>
</gene>
<reference evidence="1 2" key="1">
    <citation type="journal article" date="2022" name="bioRxiv">
        <title>The genome of the oomycete Peronosclerospora sorghi, a cosmopolitan pathogen of maize and sorghum, is inflated with dispersed pseudogenes.</title>
        <authorList>
            <person name="Fletcher K."/>
            <person name="Martin F."/>
            <person name="Isakeit T."/>
            <person name="Cavanaugh K."/>
            <person name="Magill C."/>
            <person name="Michelmore R."/>
        </authorList>
    </citation>
    <scope>NUCLEOTIDE SEQUENCE [LARGE SCALE GENOMIC DNA]</scope>
    <source>
        <strain evidence="1">P6</strain>
    </source>
</reference>
<evidence type="ECO:0000313" key="2">
    <source>
        <dbReference type="Proteomes" id="UP001163321"/>
    </source>
</evidence>
<dbReference type="EMBL" id="CM047587">
    <property type="protein sequence ID" value="KAI9908737.1"/>
    <property type="molecule type" value="Genomic_DNA"/>
</dbReference>
<dbReference type="Proteomes" id="UP001163321">
    <property type="component" value="Chromosome 8"/>
</dbReference>
<comment type="caution">
    <text evidence="1">The sequence shown here is derived from an EMBL/GenBank/DDBJ whole genome shotgun (WGS) entry which is preliminary data.</text>
</comment>
<evidence type="ECO:0000313" key="1">
    <source>
        <dbReference type="EMBL" id="KAI9908737.1"/>
    </source>
</evidence>
<keyword evidence="2" id="KW-1185">Reference proteome</keyword>
<organism evidence="1 2">
    <name type="scientific">Peronosclerospora sorghi</name>
    <dbReference type="NCBI Taxonomy" id="230839"/>
    <lineage>
        <taxon>Eukaryota</taxon>
        <taxon>Sar</taxon>
        <taxon>Stramenopiles</taxon>
        <taxon>Oomycota</taxon>
        <taxon>Peronosporomycetes</taxon>
        <taxon>Peronosporales</taxon>
        <taxon>Peronosporaceae</taxon>
        <taxon>Peronosclerospora</taxon>
    </lineage>
</organism>
<accession>A0ACC0VQI7</accession>
<name>A0ACC0VQI7_9STRA</name>
<proteinExistence type="predicted"/>
<protein>
    <submittedName>
        <fullName evidence="1">Uncharacterized protein</fullName>
    </submittedName>
</protein>